<dbReference type="EMBL" id="LJFS01000029">
    <property type="protein sequence ID" value="KPG29691.1"/>
    <property type="molecule type" value="Genomic_DNA"/>
</dbReference>
<name>A0A7V8RUN5_9MYCO</name>
<keyword evidence="4" id="KW-1185">Reference proteome</keyword>
<evidence type="ECO:0000313" key="1">
    <source>
        <dbReference type="EMBL" id="KPG04788.1"/>
    </source>
</evidence>
<reference evidence="3 4" key="1">
    <citation type="submission" date="2015-09" db="EMBL/GenBank/DDBJ databases">
        <title>Genome Sequences of Mycobacterium immunogenum Isolates, Recuperated from a Chloraminated Drinking Water Distribution System Simulator Subjected to Episodes of Nitrification.</title>
        <authorList>
            <person name="Gomez-Alvarez V."/>
            <person name="Revetta R.P."/>
        </authorList>
    </citation>
    <scope>NUCLEOTIDE SEQUENCE [LARGE SCALE GENOMIC DNA]</scope>
    <source>
        <strain evidence="1 3">H008</strain>
        <strain evidence="2 4">H076</strain>
    </source>
</reference>
<evidence type="ECO:0000313" key="2">
    <source>
        <dbReference type="EMBL" id="KPG29691.1"/>
    </source>
</evidence>
<comment type="caution">
    <text evidence="1">The sequence shown here is derived from an EMBL/GenBank/DDBJ whole genome shotgun (WGS) entry which is preliminary data.</text>
</comment>
<sequence length="186" mass="20977">MKSPHALLRVLRDSRERAEPSIDANGEFGVAICEVLDELIRRTQVIAEEYPEDQTMTLRLIEEMPAVVEVLSALVHAQSALSTVISECIDAVGARRDPIVNFLARVRSEGYEVSDDWTVTEARHWPALDDTAHPDAFVQQEAEKTVRAERATAYQERLLRMAAAFEESRSEYTRRARNIIPTVLDG</sequence>
<protein>
    <submittedName>
        <fullName evidence="1">Uncharacterized protein</fullName>
    </submittedName>
</protein>
<dbReference type="Proteomes" id="UP000037962">
    <property type="component" value="Unassembled WGS sequence"/>
</dbReference>
<evidence type="ECO:0000313" key="3">
    <source>
        <dbReference type="Proteomes" id="UP000037843"/>
    </source>
</evidence>
<dbReference type="AlphaFoldDB" id="A0A7V8RUN5"/>
<gene>
    <name evidence="1" type="ORF">AN908_23365</name>
    <name evidence="2" type="ORF">AN912_20145</name>
</gene>
<dbReference type="GeneID" id="45764183"/>
<proteinExistence type="predicted"/>
<evidence type="ECO:0000313" key="4">
    <source>
        <dbReference type="Proteomes" id="UP000037962"/>
    </source>
</evidence>
<dbReference type="RefSeq" id="WP_043079558.1">
    <property type="nucleotide sequence ID" value="NZ_CP011530.1"/>
</dbReference>
<dbReference type="KEGG" id="miz:BAB75_09770"/>
<accession>A0A7V8RUN5</accession>
<dbReference type="EMBL" id="LJFO01000016">
    <property type="protein sequence ID" value="KPG04788.1"/>
    <property type="molecule type" value="Genomic_DNA"/>
</dbReference>
<dbReference type="Proteomes" id="UP000037843">
    <property type="component" value="Unassembled WGS sequence"/>
</dbReference>
<organism evidence="1 3">
    <name type="scientific">Mycobacteroides immunogenum</name>
    <dbReference type="NCBI Taxonomy" id="83262"/>
    <lineage>
        <taxon>Bacteria</taxon>
        <taxon>Bacillati</taxon>
        <taxon>Actinomycetota</taxon>
        <taxon>Actinomycetes</taxon>
        <taxon>Mycobacteriales</taxon>
        <taxon>Mycobacteriaceae</taxon>
        <taxon>Mycobacteroides</taxon>
    </lineage>
</organism>
<dbReference type="OrthoDB" id="4733818at2"/>